<organism evidence="2 3">
    <name type="scientific">Thelonectria olida</name>
    <dbReference type="NCBI Taxonomy" id="1576542"/>
    <lineage>
        <taxon>Eukaryota</taxon>
        <taxon>Fungi</taxon>
        <taxon>Dikarya</taxon>
        <taxon>Ascomycota</taxon>
        <taxon>Pezizomycotina</taxon>
        <taxon>Sordariomycetes</taxon>
        <taxon>Hypocreomycetidae</taxon>
        <taxon>Hypocreales</taxon>
        <taxon>Nectriaceae</taxon>
        <taxon>Thelonectria</taxon>
    </lineage>
</organism>
<dbReference type="EMBL" id="JAGPYM010000009">
    <property type="protein sequence ID" value="KAH6890272.1"/>
    <property type="molecule type" value="Genomic_DNA"/>
</dbReference>
<evidence type="ECO:0000313" key="2">
    <source>
        <dbReference type="EMBL" id="KAH6890272.1"/>
    </source>
</evidence>
<reference evidence="2 3" key="1">
    <citation type="journal article" date="2021" name="Nat. Commun.">
        <title>Genetic determinants of endophytism in the Arabidopsis root mycobiome.</title>
        <authorList>
            <person name="Mesny F."/>
            <person name="Miyauchi S."/>
            <person name="Thiergart T."/>
            <person name="Pickel B."/>
            <person name="Atanasova L."/>
            <person name="Karlsson M."/>
            <person name="Huettel B."/>
            <person name="Barry K.W."/>
            <person name="Haridas S."/>
            <person name="Chen C."/>
            <person name="Bauer D."/>
            <person name="Andreopoulos W."/>
            <person name="Pangilinan J."/>
            <person name="LaButti K."/>
            <person name="Riley R."/>
            <person name="Lipzen A."/>
            <person name="Clum A."/>
            <person name="Drula E."/>
            <person name="Henrissat B."/>
            <person name="Kohler A."/>
            <person name="Grigoriev I.V."/>
            <person name="Martin F.M."/>
            <person name="Hacquard S."/>
        </authorList>
    </citation>
    <scope>NUCLEOTIDE SEQUENCE [LARGE SCALE GENOMIC DNA]</scope>
    <source>
        <strain evidence="2 3">MPI-CAGE-CH-0241</strain>
    </source>
</reference>
<name>A0A9P8W8H9_9HYPO</name>
<dbReference type="Proteomes" id="UP000777438">
    <property type="component" value="Unassembled WGS sequence"/>
</dbReference>
<dbReference type="AlphaFoldDB" id="A0A9P8W8H9"/>
<protein>
    <recommendedName>
        <fullName evidence="4">Late sexual development protein</fullName>
    </recommendedName>
</protein>
<dbReference type="OrthoDB" id="5293813at2759"/>
<sequence length="365" mass="39447">MRLSTLFTASGLAGLAAAGLVPRAFQIPKGNGFPNPNNAQERQIALQAGGKLPGAPLPTKLGPRSTTAFQLIAFNELFETAFFSSLLHNITTKTKGYEIPGKEREEAEKVIRTVLAQEQQHAIGALATLQSAKQFVPKPCKYVFPVNTLKDAIALAETFTAVVLGVLQDANVIFATEAQPEITRLISSVIGQEGEQNGLYRLYLNQIPSESPFLTTVPAAFAWSALQLFVVPNSCPQDLKNIALPIFPALSVNGGPIANIKPKDQTLTFKANLKGFRPSKGYLGKTQGLYITYMTGQQLPISVKPDKIHWEDGVVTIEAKFPYNEYIMQGFSHAAITTADKFKNPDAVVVKTLAAPGIIQVSNPL</sequence>
<comment type="caution">
    <text evidence="2">The sequence shown here is derived from an EMBL/GenBank/DDBJ whole genome shotgun (WGS) entry which is preliminary data.</text>
</comment>
<proteinExistence type="predicted"/>
<feature type="chain" id="PRO_5040299968" description="Late sexual development protein" evidence="1">
    <location>
        <begin position="19"/>
        <end position="365"/>
    </location>
</feature>
<accession>A0A9P8W8H9</accession>
<evidence type="ECO:0000256" key="1">
    <source>
        <dbReference type="SAM" id="SignalP"/>
    </source>
</evidence>
<evidence type="ECO:0000313" key="3">
    <source>
        <dbReference type="Proteomes" id="UP000777438"/>
    </source>
</evidence>
<keyword evidence="1" id="KW-0732">Signal</keyword>
<keyword evidence="3" id="KW-1185">Reference proteome</keyword>
<evidence type="ECO:0008006" key="4">
    <source>
        <dbReference type="Google" id="ProtNLM"/>
    </source>
</evidence>
<feature type="signal peptide" evidence="1">
    <location>
        <begin position="1"/>
        <end position="18"/>
    </location>
</feature>
<gene>
    <name evidence="2" type="ORF">B0T10DRAFT_605789</name>
</gene>